<name>A0A9P0FUS4_CHRIL</name>
<dbReference type="CDD" id="cd00201">
    <property type="entry name" value="WW"/>
    <property type="match status" value="1"/>
</dbReference>
<gene>
    <name evidence="3" type="ORF">CINC_LOCUS3292</name>
</gene>
<reference evidence="3" key="1">
    <citation type="submission" date="2021-12" db="EMBL/GenBank/DDBJ databases">
        <authorList>
            <person name="King R."/>
        </authorList>
    </citation>
    <scope>NUCLEOTIDE SEQUENCE</scope>
</reference>
<dbReference type="PANTHER" id="PTHR46697:SF1">
    <property type="entry name" value="FORMIN-BINDING PROTEIN 4"/>
    <property type="match status" value="1"/>
</dbReference>
<feature type="region of interest" description="Disordered" evidence="1">
    <location>
        <begin position="303"/>
        <end position="337"/>
    </location>
</feature>
<accession>A0A9P0FUS4</accession>
<dbReference type="PROSITE" id="PS50020">
    <property type="entry name" value="WW_DOMAIN_2"/>
    <property type="match status" value="1"/>
</dbReference>
<evidence type="ECO:0000256" key="1">
    <source>
        <dbReference type="SAM" id="MobiDB-lite"/>
    </source>
</evidence>
<feature type="region of interest" description="Disordered" evidence="1">
    <location>
        <begin position="629"/>
        <end position="768"/>
    </location>
</feature>
<dbReference type="OrthoDB" id="2444812at2759"/>
<keyword evidence="4" id="KW-1185">Reference proteome</keyword>
<sequence>MSKVNPLAGLIGNYGDSDDESDDGSNGLPSPPGTNSKHVLTAPLPGQKYANPPAAANASAAVHPAPIPHCPWSACYDESSGFTYYWNQQTNAVTWEAPPEYLLALKVAQQQLHQTGVGEVSAEEWQLYQQALAEKQNTQNKVIAKSSIKLPKKHEKITPPGREKHSRFSKKRTKSDDDDVEKIELITSYHNSDSDSNDESESPVKTVQPPLPKTPAKPIIPNKKPKLKPQEYGPALPPNQNYTLPIGPELPPEINNKPKLPEDKVQNDVAKENKKSPKPIDEDSQDEGELFLKLKSKAKILEKLGGELPRELQKMIGEEPRSRSNTPSRAETPKLLDTNIDDILEEIEKKELPKIINAKKTDIFEEKAKVAIVARNPSPEGVLTPPVEAKPLFPSMKNIEEAPPLPPAPMEIEGDKKAEANEKKGVNLYLVSDEQRLENVGKKKLRISNSVLPDRKKTVPAEEPSYTTKYSQFIEGFSSERTGLGFTKEDDGHQSPKTSTASINYGNGLMFTKGETLNEEKKDEDLDDLTDLLEAKLKYLNQLQPCVITPVQEMMIQMQTLVSAFRAGAVSAGYWRRWAEQAARSLGAHEARAAPPGWSAAFQRSEGRYCYRREADGLLQWEYPATTHTDMDICTTPPHPGIEAKEESQPPLPPAAPVVSVPSPPPLSVSPPRTPPPPAWADPPPPGCDDPLPMPVHPEPKQEIGDELASFYSDIAELEKQSSGPHTASNSPEPVEVKERHRDKDRDRDIVKDKEVKVPKKKSKVKISASMGLKHKSVSNLVAKWQQVADEINSD</sequence>
<feature type="domain" description="WW" evidence="2">
    <location>
        <begin position="71"/>
        <end position="100"/>
    </location>
</feature>
<dbReference type="Pfam" id="PF00397">
    <property type="entry name" value="WW"/>
    <property type="match status" value="1"/>
</dbReference>
<dbReference type="InterPro" id="IPR001202">
    <property type="entry name" value="WW_dom"/>
</dbReference>
<organism evidence="3 4">
    <name type="scientific">Chrysodeixis includens</name>
    <name type="common">Soybean looper</name>
    <name type="synonym">Pseudoplusia includens</name>
    <dbReference type="NCBI Taxonomy" id="689277"/>
    <lineage>
        <taxon>Eukaryota</taxon>
        <taxon>Metazoa</taxon>
        <taxon>Ecdysozoa</taxon>
        <taxon>Arthropoda</taxon>
        <taxon>Hexapoda</taxon>
        <taxon>Insecta</taxon>
        <taxon>Pterygota</taxon>
        <taxon>Neoptera</taxon>
        <taxon>Endopterygota</taxon>
        <taxon>Lepidoptera</taxon>
        <taxon>Glossata</taxon>
        <taxon>Ditrysia</taxon>
        <taxon>Noctuoidea</taxon>
        <taxon>Noctuidae</taxon>
        <taxon>Plusiinae</taxon>
        <taxon>Chrysodeixis</taxon>
    </lineage>
</organism>
<dbReference type="Proteomes" id="UP001154114">
    <property type="component" value="Chromosome 15"/>
</dbReference>
<feature type="compositionally biased region" description="Basic residues" evidence="1">
    <location>
        <begin position="164"/>
        <end position="173"/>
    </location>
</feature>
<feature type="compositionally biased region" description="Basic and acidic residues" evidence="1">
    <location>
        <begin position="735"/>
        <end position="758"/>
    </location>
</feature>
<dbReference type="AlphaFoldDB" id="A0A9P0FUS4"/>
<dbReference type="InterPro" id="IPR053076">
    <property type="entry name" value="WW_domain_protein"/>
</dbReference>
<protein>
    <recommendedName>
        <fullName evidence="2">WW domain-containing protein</fullName>
    </recommendedName>
</protein>
<dbReference type="EMBL" id="LR824018">
    <property type="protein sequence ID" value="CAH0586785.1"/>
    <property type="molecule type" value="Genomic_DNA"/>
</dbReference>
<dbReference type="SMART" id="SM00456">
    <property type="entry name" value="WW"/>
    <property type="match status" value="2"/>
</dbReference>
<evidence type="ECO:0000313" key="4">
    <source>
        <dbReference type="Proteomes" id="UP001154114"/>
    </source>
</evidence>
<dbReference type="Gene3D" id="2.20.70.10">
    <property type="match status" value="1"/>
</dbReference>
<feature type="compositionally biased region" description="Polar residues" evidence="1">
    <location>
        <begin position="721"/>
        <end position="732"/>
    </location>
</feature>
<evidence type="ECO:0000313" key="3">
    <source>
        <dbReference type="EMBL" id="CAH0586785.1"/>
    </source>
</evidence>
<dbReference type="PANTHER" id="PTHR46697">
    <property type="entry name" value="FORMIN-BINDING PROTEIN 4"/>
    <property type="match status" value="1"/>
</dbReference>
<feature type="compositionally biased region" description="Basic and acidic residues" evidence="1">
    <location>
        <begin position="259"/>
        <end position="281"/>
    </location>
</feature>
<feature type="compositionally biased region" description="Pro residues" evidence="1">
    <location>
        <begin position="650"/>
        <end position="697"/>
    </location>
</feature>
<evidence type="ECO:0000259" key="2">
    <source>
        <dbReference type="PROSITE" id="PS50020"/>
    </source>
</evidence>
<feature type="compositionally biased region" description="Basic and acidic residues" evidence="1">
    <location>
        <begin position="303"/>
        <end position="322"/>
    </location>
</feature>
<feature type="region of interest" description="Disordered" evidence="1">
    <location>
        <begin position="1"/>
        <end position="51"/>
    </location>
</feature>
<dbReference type="SUPFAM" id="SSF51045">
    <property type="entry name" value="WW domain"/>
    <property type="match status" value="1"/>
</dbReference>
<dbReference type="InterPro" id="IPR036020">
    <property type="entry name" value="WW_dom_sf"/>
</dbReference>
<proteinExistence type="predicted"/>
<feature type="region of interest" description="Disordered" evidence="1">
    <location>
        <begin position="144"/>
        <end position="287"/>
    </location>
</feature>